<dbReference type="EMBL" id="CAUYUJ010000357">
    <property type="protein sequence ID" value="CAK0790100.1"/>
    <property type="molecule type" value="Genomic_DNA"/>
</dbReference>
<sequence length="261" mass="27925">QWALGRQATIQTSKLPELVRMCEEAGVRHTLPTSFGKSQQRLAEEDAEAAEEDEELQPDLEASASASEADAATTLSALESAVEALERVVNLSDAEIDWDQLSQTLAALAATAPAVAQILLRHGWIPPSGGFTSTPNLRQLLAEVSKAFDDLGGKRKEDKRRRKKDWKPLQQKPGDSRPPRSLTSPRQGPGDPPQRSPRPPPRVVDVRGAAGPGDPPQRSPRQPPRVVDMRGAEGSAPSAGSHPSANCALEDASLLGNPQEA</sequence>
<evidence type="ECO:0000313" key="2">
    <source>
        <dbReference type="EMBL" id="CAK0790100.1"/>
    </source>
</evidence>
<feature type="region of interest" description="Disordered" evidence="1">
    <location>
        <begin position="29"/>
        <end position="68"/>
    </location>
</feature>
<feature type="compositionally biased region" description="Pro residues" evidence="1">
    <location>
        <begin position="213"/>
        <end position="223"/>
    </location>
</feature>
<feature type="region of interest" description="Disordered" evidence="1">
    <location>
        <begin position="152"/>
        <end position="261"/>
    </location>
</feature>
<feature type="compositionally biased region" description="Pro residues" evidence="1">
    <location>
        <begin position="190"/>
        <end position="202"/>
    </location>
</feature>
<keyword evidence="3" id="KW-1185">Reference proteome</keyword>
<evidence type="ECO:0000256" key="1">
    <source>
        <dbReference type="SAM" id="MobiDB-lite"/>
    </source>
</evidence>
<accession>A0ABN9PFX7</accession>
<gene>
    <name evidence="2" type="ORF">PCOR1329_LOCUS1466</name>
</gene>
<feature type="non-terminal residue" evidence="2">
    <location>
        <position position="261"/>
    </location>
</feature>
<feature type="compositionally biased region" description="Polar residues" evidence="1">
    <location>
        <begin position="31"/>
        <end position="41"/>
    </location>
</feature>
<reference evidence="2" key="1">
    <citation type="submission" date="2023-10" db="EMBL/GenBank/DDBJ databases">
        <authorList>
            <person name="Chen Y."/>
            <person name="Shah S."/>
            <person name="Dougan E. K."/>
            <person name="Thang M."/>
            <person name="Chan C."/>
        </authorList>
    </citation>
    <scope>NUCLEOTIDE SEQUENCE [LARGE SCALE GENOMIC DNA]</scope>
</reference>
<comment type="caution">
    <text evidence="2">The sequence shown here is derived from an EMBL/GenBank/DDBJ whole genome shotgun (WGS) entry which is preliminary data.</text>
</comment>
<name>A0ABN9PFX7_9DINO</name>
<protein>
    <submittedName>
        <fullName evidence="2">Uncharacterized protein</fullName>
    </submittedName>
</protein>
<feature type="compositionally biased region" description="Low complexity" evidence="1">
    <location>
        <begin position="232"/>
        <end position="245"/>
    </location>
</feature>
<dbReference type="Proteomes" id="UP001189429">
    <property type="component" value="Unassembled WGS sequence"/>
</dbReference>
<evidence type="ECO:0000313" key="3">
    <source>
        <dbReference type="Proteomes" id="UP001189429"/>
    </source>
</evidence>
<feature type="compositionally biased region" description="Acidic residues" evidence="1">
    <location>
        <begin position="45"/>
        <end position="58"/>
    </location>
</feature>
<proteinExistence type="predicted"/>
<feature type="compositionally biased region" description="Low complexity" evidence="1">
    <location>
        <begin position="59"/>
        <end position="68"/>
    </location>
</feature>
<feature type="non-terminal residue" evidence="2">
    <location>
        <position position="1"/>
    </location>
</feature>
<organism evidence="2 3">
    <name type="scientific">Prorocentrum cordatum</name>
    <dbReference type="NCBI Taxonomy" id="2364126"/>
    <lineage>
        <taxon>Eukaryota</taxon>
        <taxon>Sar</taxon>
        <taxon>Alveolata</taxon>
        <taxon>Dinophyceae</taxon>
        <taxon>Prorocentrales</taxon>
        <taxon>Prorocentraceae</taxon>
        <taxon>Prorocentrum</taxon>
    </lineage>
</organism>